<accession>A0A0L6CPM2</accession>
<dbReference type="STRING" id="1631356.VV01_00080"/>
<name>A0A0L6CPM2_9MICO</name>
<dbReference type="Proteomes" id="UP000037397">
    <property type="component" value="Unassembled WGS sequence"/>
</dbReference>
<keyword evidence="4" id="KW-1185">Reference proteome</keyword>
<reference evidence="4" key="2">
    <citation type="submission" date="2015-03" db="EMBL/GenBank/DDBJ databases">
        <title>Luteipulveratus halotolerans sp. nov., a novel actinobacterium (Dermacoccaceae) from Sarawak, Malaysia.</title>
        <authorList>
            <person name="Juboi H."/>
            <person name="Basik A."/>
            <person name="Shamsul S.S."/>
            <person name="Arnold P."/>
            <person name="Schmitt E.K."/>
            <person name="Sanglier J.-J."/>
            <person name="Yeo T."/>
        </authorList>
    </citation>
    <scope>NUCLEOTIDE SEQUENCE [LARGE SCALE GENOMIC DNA]</scope>
    <source>
        <strain evidence="4">C296001</strain>
    </source>
</reference>
<comment type="caution">
    <text evidence="3">The sequence shown here is derived from an EMBL/GenBank/DDBJ whole genome shotgun (WGS) entry which is preliminary data.</text>
</comment>
<evidence type="ECO:0000313" key="2">
    <source>
        <dbReference type="EMBL" id="KNX39671.1"/>
    </source>
</evidence>
<reference evidence="3" key="1">
    <citation type="submission" date="2015-03" db="EMBL/GenBank/DDBJ databases">
        <title>Emergence of plasmid-mediated VIM-4 carbapenemase in Citrobacter freundii, co-harbouring armA, CTX-M-3, TEM-1 and QnrB at a cancer centre in Bulgaria.</title>
        <authorList>
            <person name="Sabtcheva S.D."/>
            <person name="Ivanov I.N."/>
        </authorList>
    </citation>
    <scope>NUCLEOTIDE SEQUENCE</scope>
    <source>
        <strain evidence="3">C296001</strain>
    </source>
</reference>
<organism evidence="3 4">
    <name type="scientific">Luteipulveratus halotolerans</name>
    <dbReference type="NCBI Taxonomy" id="1631356"/>
    <lineage>
        <taxon>Bacteria</taxon>
        <taxon>Bacillati</taxon>
        <taxon>Actinomycetota</taxon>
        <taxon>Actinomycetes</taxon>
        <taxon>Micrococcales</taxon>
        <taxon>Dermacoccaceae</taxon>
        <taxon>Luteipulveratus</taxon>
    </lineage>
</organism>
<evidence type="ECO:0000313" key="3">
    <source>
        <dbReference type="EMBL" id="KNX39714.1"/>
    </source>
</evidence>
<dbReference type="EMBL" id="LAIR01000001">
    <property type="protein sequence ID" value="KNX39714.1"/>
    <property type="molecule type" value="Genomic_DNA"/>
</dbReference>
<evidence type="ECO:0000313" key="4">
    <source>
        <dbReference type="Proteomes" id="UP000037397"/>
    </source>
</evidence>
<feature type="region of interest" description="Disordered" evidence="1">
    <location>
        <begin position="1"/>
        <end position="22"/>
    </location>
</feature>
<sequence>MGQNDGRRPQHQLPTNQDWPSDARLERIGYAPHPIDVTARVEWPDGTHQHVAAKAVRWLGERVHVTWRDYARCGGTVNVWLNARDVQRRPRVP</sequence>
<dbReference type="EMBL" id="LAIR01000001">
    <property type="protein sequence ID" value="KNX39671.1"/>
    <property type="molecule type" value="Genomic_DNA"/>
</dbReference>
<gene>
    <name evidence="2" type="ORF">VV01_00080</name>
    <name evidence="3" type="ORF">VV01_00335</name>
</gene>
<dbReference type="AlphaFoldDB" id="A0A0L6CPM2"/>
<evidence type="ECO:0000256" key="1">
    <source>
        <dbReference type="SAM" id="MobiDB-lite"/>
    </source>
</evidence>
<proteinExistence type="predicted"/>
<protein>
    <submittedName>
        <fullName evidence="3">Uncharacterized protein</fullName>
    </submittedName>
</protein>